<evidence type="ECO:0000259" key="9">
    <source>
        <dbReference type="PROSITE" id="PS51464"/>
    </source>
</evidence>
<name>A0A7Y0G7T4_9SPHN</name>
<dbReference type="Proteomes" id="UP000583556">
    <property type="component" value="Unassembled WGS sequence"/>
</dbReference>
<accession>A0A7Y0G7T4</accession>
<dbReference type="SUPFAM" id="SSF53697">
    <property type="entry name" value="SIS domain"/>
    <property type="match status" value="1"/>
</dbReference>
<dbReference type="NCBIfam" id="TIGR00393">
    <property type="entry name" value="kpsF"/>
    <property type="match status" value="1"/>
</dbReference>
<keyword evidence="3 7" id="KW-0129">CBS domain</keyword>
<evidence type="ECO:0000256" key="3">
    <source>
        <dbReference type="ARBA" id="ARBA00023122"/>
    </source>
</evidence>
<dbReference type="PANTHER" id="PTHR42745">
    <property type="match status" value="1"/>
</dbReference>
<feature type="site" description="Catalytically relevant" evidence="6">
    <location>
        <position position="62"/>
    </location>
</feature>
<reference evidence="10 11" key="1">
    <citation type="submission" date="2020-04" db="EMBL/GenBank/DDBJ databases">
        <title>Novosphingobium sp. TW-4 isolated from soil.</title>
        <authorList>
            <person name="Dahal R.H."/>
            <person name="Chaudhary D.K."/>
        </authorList>
    </citation>
    <scope>NUCLEOTIDE SEQUENCE [LARGE SCALE GENOMIC DNA]</scope>
    <source>
        <strain evidence="10 11">TW-4</strain>
    </source>
</reference>
<feature type="site" description="Catalytically relevant" evidence="6">
    <location>
        <position position="114"/>
    </location>
</feature>
<dbReference type="PIRSF" id="PIRSF004692">
    <property type="entry name" value="KdsD_KpsF"/>
    <property type="match status" value="1"/>
</dbReference>
<evidence type="ECO:0000256" key="1">
    <source>
        <dbReference type="ARBA" id="ARBA00008165"/>
    </source>
</evidence>
<evidence type="ECO:0000256" key="4">
    <source>
        <dbReference type="PIRNR" id="PIRNR004692"/>
    </source>
</evidence>
<keyword evidence="5" id="KW-0862">Zinc</keyword>
<dbReference type="GO" id="GO:0046872">
    <property type="term" value="F:metal ion binding"/>
    <property type="evidence" value="ECO:0007669"/>
    <property type="project" value="UniProtKB-KW"/>
</dbReference>
<dbReference type="EMBL" id="JABBGM010000001">
    <property type="protein sequence ID" value="NML92286.1"/>
    <property type="molecule type" value="Genomic_DNA"/>
</dbReference>
<dbReference type="InterPro" id="IPR046348">
    <property type="entry name" value="SIS_dom_sf"/>
</dbReference>
<sequence length="332" mass="35140">MEADLIALEAGQKATISRGAEVIRIEIEALQKLEQSLNQNFVEACHTILDAKGRVIVTGMGKSGQIGRKAAATFSATGTPSFYVHPGEAAHGDLGMLVPGDVLLVISNSGSTTELHSLLRHARALEVPVIGIASRPESLVMRHADVQLCLPRAREACHANIAPTTSTTMQLALCDALAMAVMDMRGFSQDGMKLLHPGGAIGLRLLPVRDLMHGAKSMPLVTLNARMPDVISVMTSRGFGIAGIVDEQGALLGVITDGDLRRHFDVLANVTAKEVMTAAPKCLDGDMSAEAALEVLNDLKISAAFVVQADDDGVRVPVGIIHIHDFVRIGLN</sequence>
<keyword evidence="5" id="KW-0479">Metal-binding</keyword>
<dbReference type="CDD" id="cd05014">
    <property type="entry name" value="SIS_Kpsf"/>
    <property type="match status" value="1"/>
</dbReference>
<dbReference type="GO" id="GO:0097367">
    <property type="term" value="F:carbohydrate derivative binding"/>
    <property type="evidence" value="ECO:0007669"/>
    <property type="project" value="InterPro"/>
</dbReference>
<dbReference type="GO" id="GO:1901135">
    <property type="term" value="P:carbohydrate derivative metabolic process"/>
    <property type="evidence" value="ECO:0007669"/>
    <property type="project" value="InterPro"/>
</dbReference>
<evidence type="ECO:0000256" key="2">
    <source>
        <dbReference type="ARBA" id="ARBA00022737"/>
    </source>
</evidence>
<dbReference type="InterPro" id="IPR004800">
    <property type="entry name" value="KdsD/KpsF-type"/>
</dbReference>
<comment type="caution">
    <text evidence="10">The sequence shown here is derived from an EMBL/GenBank/DDBJ whole genome shotgun (WGS) entry which is preliminary data.</text>
</comment>
<dbReference type="PROSITE" id="PS51464">
    <property type="entry name" value="SIS"/>
    <property type="match status" value="1"/>
</dbReference>
<dbReference type="Pfam" id="PF00571">
    <property type="entry name" value="CBS"/>
    <property type="match status" value="2"/>
</dbReference>
<dbReference type="InterPro" id="IPR000644">
    <property type="entry name" value="CBS_dom"/>
</dbReference>
<comment type="similarity">
    <text evidence="1 4">Belongs to the SIS family. GutQ/KpsF subfamily.</text>
</comment>
<evidence type="ECO:0000256" key="6">
    <source>
        <dbReference type="PIRSR" id="PIRSR004692-3"/>
    </source>
</evidence>
<keyword evidence="2" id="KW-0677">Repeat</keyword>
<dbReference type="CDD" id="cd04604">
    <property type="entry name" value="CBS_pair_SIS_assoc"/>
    <property type="match status" value="1"/>
</dbReference>
<dbReference type="InterPro" id="IPR046342">
    <property type="entry name" value="CBS_dom_sf"/>
</dbReference>
<evidence type="ECO:0000256" key="7">
    <source>
        <dbReference type="PROSITE-ProRule" id="PRU00703"/>
    </source>
</evidence>
<evidence type="ECO:0000313" key="11">
    <source>
        <dbReference type="Proteomes" id="UP000583556"/>
    </source>
</evidence>
<dbReference type="Gene3D" id="3.40.50.10490">
    <property type="entry name" value="Glucose-6-phosphate isomerase like protein, domain 1"/>
    <property type="match status" value="1"/>
</dbReference>
<dbReference type="FunFam" id="3.40.50.10490:FF:000011">
    <property type="entry name" value="Arabinose 5-phosphate isomerase"/>
    <property type="match status" value="1"/>
</dbReference>
<evidence type="ECO:0000259" key="8">
    <source>
        <dbReference type="PROSITE" id="PS51371"/>
    </source>
</evidence>
<dbReference type="SMART" id="SM00116">
    <property type="entry name" value="CBS"/>
    <property type="match status" value="2"/>
</dbReference>
<dbReference type="InterPro" id="IPR035474">
    <property type="entry name" value="SIS_Kpsf"/>
</dbReference>
<dbReference type="RefSeq" id="WP_169491549.1">
    <property type="nucleotide sequence ID" value="NZ_JABBGM010000001.1"/>
</dbReference>
<feature type="binding site" evidence="5">
    <location>
        <position position="85"/>
    </location>
    <ligand>
        <name>Zn(2+)</name>
        <dbReference type="ChEBI" id="CHEBI:29105"/>
    </ligand>
</feature>
<dbReference type="PROSITE" id="PS51371">
    <property type="entry name" value="CBS"/>
    <property type="match status" value="2"/>
</dbReference>
<feature type="site" description="Catalytically relevant" evidence="6">
    <location>
        <position position="155"/>
    </location>
</feature>
<dbReference type="Gene3D" id="3.10.580.10">
    <property type="entry name" value="CBS-domain"/>
    <property type="match status" value="1"/>
</dbReference>
<evidence type="ECO:0000313" key="10">
    <source>
        <dbReference type="EMBL" id="NML92286.1"/>
    </source>
</evidence>
<dbReference type="AlphaFoldDB" id="A0A7Y0G7T4"/>
<dbReference type="GO" id="GO:0005975">
    <property type="term" value="P:carbohydrate metabolic process"/>
    <property type="evidence" value="ECO:0007669"/>
    <property type="project" value="InterPro"/>
</dbReference>
<dbReference type="PANTHER" id="PTHR42745:SF1">
    <property type="entry name" value="ARABINOSE 5-PHOSPHATE ISOMERASE KDSD"/>
    <property type="match status" value="1"/>
</dbReference>
<feature type="domain" description="CBS" evidence="8">
    <location>
        <begin position="276"/>
        <end position="332"/>
    </location>
</feature>
<dbReference type="GO" id="GO:0019146">
    <property type="term" value="F:arabinose-5-phosphate isomerase activity"/>
    <property type="evidence" value="ECO:0007669"/>
    <property type="project" value="UniProtKB-ARBA"/>
</dbReference>
<dbReference type="InterPro" id="IPR001347">
    <property type="entry name" value="SIS_dom"/>
</dbReference>
<evidence type="ECO:0000256" key="5">
    <source>
        <dbReference type="PIRSR" id="PIRSR004692-2"/>
    </source>
</evidence>
<proteinExistence type="inferred from homology"/>
<keyword evidence="10" id="KW-0413">Isomerase</keyword>
<feature type="domain" description="CBS" evidence="8">
    <location>
        <begin position="212"/>
        <end position="274"/>
    </location>
</feature>
<feature type="domain" description="SIS" evidence="9">
    <location>
        <begin position="44"/>
        <end position="187"/>
    </location>
</feature>
<feature type="site" description="Catalytically relevant" evidence="6">
    <location>
        <position position="196"/>
    </location>
</feature>
<dbReference type="InterPro" id="IPR050986">
    <property type="entry name" value="GutQ/KpsF_isomerases"/>
</dbReference>
<protein>
    <submittedName>
        <fullName evidence="10">KpsF/GutQ family sugar-phosphate isomerase</fullName>
    </submittedName>
</protein>
<keyword evidence="11" id="KW-1185">Reference proteome</keyword>
<dbReference type="Pfam" id="PF01380">
    <property type="entry name" value="SIS"/>
    <property type="match status" value="1"/>
</dbReference>
<gene>
    <name evidence="10" type="ORF">HHL27_01190</name>
</gene>
<organism evidence="10 11">
    <name type="scientific">Novosphingobium olei</name>
    <dbReference type="NCBI Taxonomy" id="2728851"/>
    <lineage>
        <taxon>Bacteria</taxon>
        <taxon>Pseudomonadati</taxon>
        <taxon>Pseudomonadota</taxon>
        <taxon>Alphaproteobacteria</taxon>
        <taxon>Sphingomonadales</taxon>
        <taxon>Sphingomonadaceae</taxon>
        <taxon>Novosphingobium</taxon>
    </lineage>
</organism>